<reference evidence="3" key="1">
    <citation type="submission" date="2022-11" db="UniProtKB">
        <authorList>
            <consortium name="WormBaseParasite"/>
        </authorList>
    </citation>
    <scope>IDENTIFICATION</scope>
</reference>
<evidence type="ECO:0000256" key="1">
    <source>
        <dbReference type="SAM" id="SignalP"/>
    </source>
</evidence>
<proteinExistence type="predicted"/>
<feature type="chain" id="PRO_5036718929" evidence="1">
    <location>
        <begin position="25"/>
        <end position="261"/>
    </location>
</feature>
<organism evidence="2 3">
    <name type="scientific">Acrobeloides nanus</name>
    <dbReference type="NCBI Taxonomy" id="290746"/>
    <lineage>
        <taxon>Eukaryota</taxon>
        <taxon>Metazoa</taxon>
        <taxon>Ecdysozoa</taxon>
        <taxon>Nematoda</taxon>
        <taxon>Chromadorea</taxon>
        <taxon>Rhabditida</taxon>
        <taxon>Tylenchina</taxon>
        <taxon>Cephalobomorpha</taxon>
        <taxon>Cephaloboidea</taxon>
        <taxon>Cephalobidae</taxon>
        <taxon>Acrobeloides</taxon>
    </lineage>
</organism>
<dbReference type="WBParaSite" id="ACRNAN_scaffold14139.g12948.t1">
    <property type="protein sequence ID" value="ACRNAN_scaffold14139.g12948.t1"/>
    <property type="gene ID" value="ACRNAN_scaffold14139.g12948"/>
</dbReference>
<sequence>MASLDKTFAQVCAILLLFINTTHGCMSTATQESTSVGACTGPDNSAGLFIQKGTWNVYPGHDTDVLAVCSCSAGDTFFYDSSHTTDATTAFNDNQDAFSLSTLDGTTTAKPAHVRSASASCSCDSGSQQFFKPTNRPIPNESFLSSKLAFALDTVKNCKNLCICDGIDTQNCYVGQTANTYIQFVPYCSGGHCYIYAAPYDATFSGVVYKGVQNARSGVAYSSPDPYTVPVSPDSNYLKVSSISCSGCKGINAAQCFGPTA</sequence>
<keyword evidence="1" id="KW-0732">Signal</keyword>
<name>A0A914CV96_9BILA</name>
<accession>A0A914CV96</accession>
<feature type="signal peptide" evidence="1">
    <location>
        <begin position="1"/>
        <end position="24"/>
    </location>
</feature>
<dbReference type="Proteomes" id="UP000887540">
    <property type="component" value="Unplaced"/>
</dbReference>
<evidence type="ECO:0000313" key="2">
    <source>
        <dbReference type="Proteomes" id="UP000887540"/>
    </source>
</evidence>
<evidence type="ECO:0000313" key="3">
    <source>
        <dbReference type="WBParaSite" id="ACRNAN_scaffold14139.g12948.t1"/>
    </source>
</evidence>
<dbReference type="AlphaFoldDB" id="A0A914CV96"/>
<protein>
    <submittedName>
        <fullName evidence="3">Uncharacterized protein</fullName>
    </submittedName>
</protein>
<keyword evidence="2" id="KW-1185">Reference proteome</keyword>